<keyword evidence="2" id="KW-0521">NADP</keyword>
<dbReference type="PANTHER" id="PTHR43765">
    <property type="entry name" value="2-DEHYDROPANTOATE 2-REDUCTASE-RELATED"/>
    <property type="match status" value="1"/>
</dbReference>
<dbReference type="Proteomes" id="UP001501578">
    <property type="component" value="Unassembled WGS sequence"/>
</dbReference>
<evidence type="ECO:0000256" key="1">
    <source>
        <dbReference type="ARBA" id="ARBA00007870"/>
    </source>
</evidence>
<dbReference type="InterPro" id="IPR013752">
    <property type="entry name" value="KPA_reductase"/>
</dbReference>
<evidence type="ECO:0000256" key="3">
    <source>
        <dbReference type="ARBA" id="ARBA00023002"/>
    </source>
</evidence>
<dbReference type="Gene3D" id="1.10.1040.10">
    <property type="entry name" value="N-(1-d-carboxylethyl)-l-norvaline Dehydrogenase, domain 2"/>
    <property type="match status" value="1"/>
</dbReference>
<dbReference type="Pfam" id="PF08546">
    <property type="entry name" value="ApbA_C"/>
    <property type="match status" value="1"/>
</dbReference>
<proteinExistence type="inferred from homology"/>
<dbReference type="InterPro" id="IPR013328">
    <property type="entry name" value="6PGD_dom2"/>
</dbReference>
<evidence type="ECO:0000313" key="7">
    <source>
        <dbReference type="Proteomes" id="UP001501578"/>
    </source>
</evidence>
<dbReference type="InterPro" id="IPR013332">
    <property type="entry name" value="KPR_N"/>
</dbReference>
<dbReference type="InterPro" id="IPR008927">
    <property type="entry name" value="6-PGluconate_DH-like_C_sf"/>
</dbReference>
<organism evidence="6 7">
    <name type="scientific">Nonomuraea longicatena</name>
    <dbReference type="NCBI Taxonomy" id="83682"/>
    <lineage>
        <taxon>Bacteria</taxon>
        <taxon>Bacillati</taxon>
        <taxon>Actinomycetota</taxon>
        <taxon>Actinomycetes</taxon>
        <taxon>Streptosporangiales</taxon>
        <taxon>Streptosporangiaceae</taxon>
        <taxon>Nonomuraea</taxon>
    </lineage>
</organism>
<name>A0ABN1PVS2_9ACTN</name>
<dbReference type="EMBL" id="BAAAHQ010000021">
    <property type="protein sequence ID" value="GAA0933916.1"/>
    <property type="molecule type" value="Genomic_DNA"/>
</dbReference>
<dbReference type="SUPFAM" id="SSF48179">
    <property type="entry name" value="6-phosphogluconate dehydrogenase C-terminal domain-like"/>
    <property type="match status" value="1"/>
</dbReference>
<dbReference type="PANTHER" id="PTHR43765:SF2">
    <property type="entry name" value="2-DEHYDROPANTOATE 2-REDUCTASE"/>
    <property type="match status" value="1"/>
</dbReference>
<evidence type="ECO:0000313" key="6">
    <source>
        <dbReference type="EMBL" id="GAA0933916.1"/>
    </source>
</evidence>
<protein>
    <submittedName>
        <fullName evidence="6">2-dehydropantoate 2-reductase N-terminal domain-containing protein</fullName>
    </submittedName>
</protein>
<comment type="similarity">
    <text evidence="1">Belongs to the ketopantoate reductase family.</text>
</comment>
<dbReference type="Pfam" id="PF02558">
    <property type="entry name" value="ApbA"/>
    <property type="match status" value="1"/>
</dbReference>
<sequence length="321" mass="33750">MRYVVIGAGAVGGTIGAFLAKGGHDVLLVAKGAHHAALRARGLRLLAPGGAETLDLPVADGPVPARDGDVLIVATKSQDTLAALDPWPRELPVVCAQNGVANERMVLRRFERVYGMCVWLPALHLEPGVVVSYGHPHPGMLHVGRYPQAVDELADQVTRDLAASGFVARATPDVMRWKYGKLLSNLGNAAEALCEPGFGDLAALARAEATGVLAAAGLAHSTPEEERELRGHLVDIVPVDGAARGGGSSWQSLAKGAGTIEADYLNGEIVLLARELGLPAPVNEVLQREAALAARERRRPGSMPVARMRELIDARSAAVSR</sequence>
<keyword evidence="7" id="KW-1185">Reference proteome</keyword>
<evidence type="ECO:0000259" key="4">
    <source>
        <dbReference type="Pfam" id="PF02558"/>
    </source>
</evidence>
<dbReference type="SUPFAM" id="SSF51735">
    <property type="entry name" value="NAD(P)-binding Rossmann-fold domains"/>
    <property type="match status" value="1"/>
</dbReference>
<comment type="caution">
    <text evidence="6">The sequence shown here is derived from an EMBL/GenBank/DDBJ whole genome shotgun (WGS) entry which is preliminary data.</text>
</comment>
<dbReference type="Gene3D" id="3.40.50.720">
    <property type="entry name" value="NAD(P)-binding Rossmann-like Domain"/>
    <property type="match status" value="1"/>
</dbReference>
<dbReference type="RefSeq" id="WP_343951485.1">
    <property type="nucleotide sequence ID" value="NZ_BAAAHQ010000021.1"/>
</dbReference>
<accession>A0ABN1PVS2</accession>
<gene>
    <name evidence="6" type="ORF">GCM10009560_40540</name>
</gene>
<feature type="domain" description="Ketopantoate reductase C-terminal" evidence="5">
    <location>
        <begin position="190"/>
        <end position="288"/>
    </location>
</feature>
<evidence type="ECO:0000256" key="2">
    <source>
        <dbReference type="ARBA" id="ARBA00022857"/>
    </source>
</evidence>
<dbReference type="InterPro" id="IPR050838">
    <property type="entry name" value="Ketopantoate_reductase"/>
</dbReference>
<keyword evidence="3" id="KW-0560">Oxidoreductase</keyword>
<dbReference type="InterPro" id="IPR036291">
    <property type="entry name" value="NAD(P)-bd_dom_sf"/>
</dbReference>
<evidence type="ECO:0000259" key="5">
    <source>
        <dbReference type="Pfam" id="PF08546"/>
    </source>
</evidence>
<feature type="domain" description="Ketopantoate reductase N-terminal" evidence="4">
    <location>
        <begin position="4"/>
        <end position="145"/>
    </location>
</feature>
<reference evidence="6 7" key="1">
    <citation type="journal article" date="2019" name="Int. J. Syst. Evol. Microbiol.">
        <title>The Global Catalogue of Microorganisms (GCM) 10K type strain sequencing project: providing services to taxonomists for standard genome sequencing and annotation.</title>
        <authorList>
            <consortium name="The Broad Institute Genomics Platform"/>
            <consortium name="The Broad Institute Genome Sequencing Center for Infectious Disease"/>
            <person name="Wu L."/>
            <person name="Ma J."/>
        </authorList>
    </citation>
    <scope>NUCLEOTIDE SEQUENCE [LARGE SCALE GENOMIC DNA]</scope>
    <source>
        <strain evidence="6 7">JCM 11136</strain>
    </source>
</reference>